<dbReference type="EMBL" id="CAUOFW020005480">
    <property type="protein sequence ID" value="CAK9170325.1"/>
    <property type="molecule type" value="Genomic_DNA"/>
</dbReference>
<comment type="caution">
    <text evidence="4">The sequence shown here is derived from an EMBL/GenBank/DDBJ whole genome shotgun (WGS) entry which is preliminary data.</text>
</comment>
<evidence type="ECO:0000313" key="4">
    <source>
        <dbReference type="EMBL" id="CAK9170325.1"/>
    </source>
</evidence>
<dbReference type="PANTHER" id="PTHR46038">
    <property type="entry name" value="EXPRESSED PROTEIN-RELATED"/>
    <property type="match status" value="1"/>
</dbReference>
<evidence type="ECO:0000313" key="5">
    <source>
        <dbReference type="Proteomes" id="UP001642360"/>
    </source>
</evidence>
<dbReference type="PANTHER" id="PTHR46038:SF38">
    <property type="entry name" value="GLYCOSYLTRANSFERASE-RELATED"/>
    <property type="match status" value="1"/>
</dbReference>
<feature type="transmembrane region" description="Helical" evidence="2">
    <location>
        <begin position="31"/>
        <end position="53"/>
    </location>
</feature>
<dbReference type="AlphaFoldDB" id="A0ABC8TLJ7"/>
<proteinExistence type="predicted"/>
<name>A0ABC8TLJ7_9AQUA</name>
<reference evidence="4 5" key="1">
    <citation type="submission" date="2024-02" db="EMBL/GenBank/DDBJ databases">
        <authorList>
            <person name="Vignale AGUSTIN F."/>
            <person name="Sosa J E."/>
            <person name="Modenutti C."/>
        </authorList>
    </citation>
    <scope>NUCLEOTIDE SEQUENCE [LARGE SCALE GENOMIC DNA]</scope>
</reference>
<accession>A0ABC8TLJ7</accession>
<keyword evidence="5" id="KW-1185">Reference proteome</keyword>
<protein>
    <recommendedName>
        <fullName evidence="3">Nucleotide-diphospho-sugar transferase domain-containing protein</fullName>
    </recommendedName>
</protein>
<evidence type="ECO:0000256" key="1">
    <source>
        <dbReference type="SAM" id="MobiDB-lite"/>
    </source>
</evidence>
<evidence type="ECO:0000256" key="2">
    <source>
        <dbReference type="SAM" id="Phobius"/>
    </source>
</evidence>
<dbReference type="InterPro" id="IPR044821">
    <property type="entry name" value="At1g28695/At4g15970-like"/>
</dbReference>
<dbReference type="Proteomes" id="UP001642360">
    <property type="component" value="Unassembled WGS sequence"/>
</dbReference>
<feature type="domain" description="Nucleotide-diphospho-sugar transferase" evidence="3">
    <location>
        <begin position="134"/>
        <end position="332"/>
    </location>
</feature>
<feature type="region of interest" description="Disordered" evidence="1">
    <location>
        <begin position="1"/>
        <end position="20"/>
    </location>
</feature>
<keyword evidence="2" id="KW-0812">Transmembrane</keyword>
<dbReference type="InterPro" id="IPR005069">
    <property type="entry name" value="Nucl-diP-sugar_transferase"/>
</dbReference>
<evidence type="ECO:0000259" key="3">
    <source>
        <dbReference type="Pfam" id="PF03407"/>
    </source>
</evidence>
<feature type="region of interest" description="Disordered" evidence="1">
    <location>
        <begin position="344"/>
        <end position="363"/>
    </location>
</feature>
<gene>
    <name evidence="4" type="ORF">ILEXP_LOCUS39811</name>
</gene>
<keyword evidence="2" id="KW-1133">Transmembrane helix</keyword>
<keyword evidence="2" id="KW-0472">Membrane</keyword>
<sequence length="363" mass="41726">MMDSAGASSKRSDEKSLESGGHNHKNHFFHLVLRISLLFLAVVPACLVLYHSLNSFQFFPNSLYNPSASSQDSARGIISSLAKDDPALVRVLKEAAMTDKTVIITTLNEAWAAPNSIFELFIRSFGIGNQTQGLLNHLLVVALDQTAYARCLALHKYCYTLNTPDIDFSSEAHFMSTDYLKMMWRRIDFLRSVLDIGYNFIFTDNDIMWLRDPFPRFYPDADFQIACDHFFGDSFDLNNWPNGGFNYVKSSKRTIEFYKFWYDSRDKYPGKHDQDVLNMIKFDPFIREIGLQIRFLDTAYFGGFCEPSKDLNLVCTMHANCCVGLDNKIHDLTILLEDWRKYMSSPTNKSATPESSWSPRRCR</sequence>
<dbReference type="Pfam" id="PF03407">
    <property type="entry name" value="Nucleotid_trans"/>
    <property type="match status" value="1"/>
</dbReference>
<organism evidence="4 5">
    <name type="scientific">Ilex paraguariensis</name>
    <name type="common">yerba mate</name>
    <dbReference type="NCBI Taxonomy" id="185542"/>
    <lineage>
        <taxon>Eukaryota</taxon>
        <taxon>Viridiplantae</taxon>
        <taxon>Streptophyta</taxon>
        <taxon>Embryophyta</taxon>
        <taxon>Tracheophyta</taxon>
        <taxon>Spermatophyta</taxon>
        <taxon>Magnoliopsida</taxon>
        <taxon>eudicotyledons</taxon>
        <taxon>Gunneridae</taxon>
        <taxon>Pentapetalae</taxon>
        <taxon>asterids</taxon>
        <taxon>campanulids</taxon>
        <taxon>Aquifoliales</taxon>
        <taxon>Aquifoliaceae</taxon>
        <taxon>Ilex</taxon>
    </lineage>
</organism>